<name>X1TWS1_9ZZZZ</name>
<sequence length="269" mass="29597">TSVEVKDENDIKINGEILYEEKCWFITLAEIARRRAQCKFNKFKYTDYKTSLSALSGAGDLEVYDKVTITHTLPGWTNKEFLVTQKGEDQYGRTQFALDAYYSGVYDDSEAGEQPGYEPDLPNPKDIPYEIAVGDITLAEVSSQTHNWSPAVNVTFTQPTSDSFWSHVEVWISTDDVTFTFYGITSDGDGFHIETTGGMFQPGATLYVKLLSVSDSGVKDSLTNITSKSIVLSSVIRLGSFYVGPHDFWGGNAAIGNAATKVVIGNLDG</sequence>
<accession>X1TWS1</accession>
<dbReference type="EMBL" id="BARW01021787">
    <property type="protein sequence ID" value="GAI91990.1"/>
    <property type="molecule type" value="Genomic_DNA"/>
</dbReference>
<protein>
    <recommendedName>
        <fullName evidence="2">Tip attachment protein J domain-containing protein</fullName>
    </recommendedName>
</protein>
<dbReference type="AlphaFoldDB" id="X1TWS1"/>
<proteinExistence type="predicted"/>
<reference evidence="1" key="1">
    <citation type="journal article" date="2014" name="Front. Microbiol.">
        <title>High frequency of phylogenetically diverse reductive dehalogenase-homologous genes in deep subseafloor sedimentary metagenomes.</title>
        <authorList>
            <person name="Kawai M."/>
            <person name="Futagami T."/>
            <person name="Toyoda A."/>
            <person name="Takaki Y."/>
            <person name="Nishi S."/>
            <person name="Hori S."/>
            <person name="Arai W."/>
            <person name="Tsubouchi T."/>
            <person name="Morono Y."/>
            <person name="Uchiyama I."/>
            <person name="Ito T."/>
            <person name="Fujiyama A."/>
            <person name="Inagaki F."/>
            <person name="Takami H."/>
        </authorList>
    </citation>
    <scope>NUCLEOTIDE SEQUENCE</scope>
    <source>
        <strain evidence="1">Expedition CK06-06</strain>
    </source>
</reference>
<organism evidence="1">
    <name type="scientific">marine sediment metagenome</name>
    <dbReference type="NCBI Taxonomy" id="412755"/>
    <lineage>
        <taxon>unclassified sequences</taxon>
        <taxon>metagenomes</taxon>
        <taxon>ecological metagenomes</taxon>
    </lineage>
</organism>
<evidence type="ECO:0000313" key="1">
    <source>
        <dbReference type="EMBL" id="GAI91990.1"/>
    </source>
</evidence>
<evidence type="ECO:0008006" key="2">
    <source>
        <dbReference type="Google" id="ProtNLM"/>
    </source>
</evidence>
<feature type="non-terminal residue" evidence="1">
    <location>
        <position position="269"/>
    </location>
</feature>
<comment type="caution">
    <text evidence="1">The sequence shown here is derived from an EMBL/GenBank/DDBJ whole genome shotgun (WGS) entry which is preliminary data.</text>
</comment>
<feature type="non-terminal residue" evidence="1">
    <location>
        <position position="1"/>
    </location>
</feature>
<gene>
    <name evidence="1" type="ORF">S12H4_36537</name>
</gene>